<name>A0ABV6KLP2_9BACI</name>
<evidence type="ECO:0000313" key="3">
    <source>
        <dbReference type="Proteomes" id="UP001589838"/>
    </source>
</evidence>
<feature type="chain" id="PRO_5046005163" evidence="1">
    <location>
        <begin position="26"/>
        <end position="430"/>
    </location>
</feature>
<keyword evidence="1" id="KW-0732">Signal</keyword>
<gene>
    <name evidence="2" type="ORF">ACFFHM_20290</name>
</gene>
<sequence length="430" mass="47759">MGRNVKKLLFTTFTFVLILALTACSGSNSSSSSSSDGETSGDVELTVWIWPGMGVEELIEQYQEENDVKINIQLADFNDTHTNLTTALAAGSGAPDVAAIEVKGIDKMKATPQHFYNLYELGAEEVQGDYLDWKWQQAETIDGETLLGLPTDIGPQAMVYRRDIFEEAGLPTEREEVEKLIQTWDDYVKVGEQVKVNTGKYMLDAATGMFAVIKGQGQEKYFDADGNVIVADNPQIEKGWNYAIEMIEKDLVTPFDQWSTEWGTGITNGDFATMLAPAWMMNRIQESAPDSAGDWDIAALPEGSGNWGGSFFTIPKESKHPEEAYAFIKWLLAPEQQLKTFEIYGNFPSTPGIYDSEAMQNYTNDYFNGAPVGKIYAEAAQQVQHVIEGPDSIQIEEILNNAVNRVRDGQEEPTSSWQTAMGQLERELGR</sequence>
<dbReference type="SUPFAM" id="SSF53850">
    <property type="entry name" value="Periplasmic binding protein-like II"/>
    <property type="match status" value="1"/>
</dbReference>
<dbReference type="InterPro" id="IPR050490">
    <property type="entry name" value="Bact_solute-bd_prot1"/>
</dbReference>
<accession>A0ABV6KLP2</accession>
<dbReference type="PROSITE" id="PS51257">
    <property type="entry name" value="PROKAR_LIPOPROTEIN"/>
    <property type="match status" value="1"/>
</dbReference>
<dbReference type="Gene3D" id="3.40.190.10">
    <property type="entry name" value="Periplasmic binding protein-like II"/>
    <property type="match status" value="1"/>
</dbReference>
<protein>
    <submittedName>
        <fullName evidence="2">ABC transporter substrate-binding protein</fullName>
    </submittedName>
</protein>
<feature type="signal peptide" evidence="1">
    <location>
        <begin position="1"/>
        <end position="25"/>
    </location>
</feature>
<dbReference type="EMBL" id="JBHLUX010000086">
    <property type="protein sequence ID" value="MFC0472756.1"/>
    <property type="molecule type" value="Genomic_DNA"/>
</dbReference>
<proteinExistence type="predicted"/>
<dbReference type="PANTHER" id="PTHR43649">
    <property type="entry name" value="ARABINOSE-BINDING PROTEIN-RELATED"/>
    <property type="match status" value="1"/>
</dbReference>
<dbReference type="Pfam" id="PF13416">
    <property type="entry name" value="SBP_bac_8"/>
    <property type="match status" value="1"/>
</dbReference>
<dbReference type="InterPro" id="IPR006059">
    <property type="entry name" value="SBP"/>
</dbReference>
<keyword evidence="3" id="KW-1185">Reference proteome</keyword>
<dbReference type="RefSeq" id="WP_335962976.1">
    <property type="nucleotide sequence ID" value="NZ_JAXBLX010000038.1"/>
</dbReference>
<evidence type="ECO:0000256" key="1">
    <source>
        <dbReference type="SAM" id="SignalP"/>
    </source>
</evidence>
<organism evidence="2 3">
    <name type="scientific">Halalkalibacter kiskunsagensis</name>
    <dbReference type="NCBI Taxonomy" id="1548599"/>
    <lineage>
        <taxon>Bacteria</taxon>
        <taxon>Bacillati</taxon>
        <taxon>Bacillota</taxon>
        <taxon>Bacilli</taxon>
        <taxon>Bacillales</taxon>
        <taxon>Bacillaceae</taxon>
        <taxon>Halalkalibacter</taxon>
    </lineage>
</organism>
<dbReference type="PANTHER" id="PTHR43649:SF32">
    <property type="entry name" value="SUGAR BINDING SECRETED PROTEIN"/>
    <property type="match status" value="1"/>
</dbReference>
<dbReference type="Proteomes" id="UP001589838">
    <property type="component" value="Unassembled WGS sequence"/>
</dbReference>
<evidence type="ECO:0000313" key="2">
    <source>
        <dbReference type="EMBL" id="MFC0472756.1"/>
    </source>
</evidence>
<reference evidence="2 3" key="1">
    <citation type="submission" date="2024-09" db="EMBL/GenBank/DDBJ databases">
        <authorList>
            <person name="Sun Q."/>
            <person name="Mori K."/>
        </authorList>
    </citation>
    <scope>NUCLEOTIDE SEQUENCE [LARGE SCALE GENOMIC DNA]</scope>
    <source>
        <strain evidence="2 3">NCAIM B.02610</strain>
    </source>
</reference>
<comment type="caution">
    <text evidence="2">The sequence shown here is derived from an EMBL/GenBank/DDBJ whole genome shotgun (WGS) entry which is preliminary data.</text>
</comment>